<protein>
    <submittedName>
        <fullName evidence="1">AlNc14C88G5600 protein</fullName>
    </submittedName>
</protein>
<dbReference type="EMBL" id="FR824133">
    <property type="protein sequence ID" value="CCA20205.1"/>
    <property type="molecule type" value="Genomic_DNA"/>
</dbReference>
<dbReference type="HOGENOM" id="CLU_2445366_0_0_1"/>
<dbReference type="AlphaFoldDB" id="F0WG70"/>
<name>F0WG70_9STRA</name>
<accession>F0WG70</accession>
<gene>
    <name evidence="1" type="primary">AlNc14C88G5600</name>
    <name evidence="1" type="ORF">ALNC14_063480</name>
</gene>
<reference evidence="1" key="1">
    <citation type="journal article" date="2011" name="PLoS Biol.">
        <title>Gene gain and loss during evolution of obligate parasitism in the white rust pathogen of Arabidopsis thaliana.</title>
        <authorList>
            <person name="Kemen E."/>
            <person name="Gardiner A."/>
            <person name="Schultz-Larsen T."/>
            <person name="Kemen A.C."/>
            <person name="Balmuth A.L."/>
            <person name="Robert-Seilaniantz A."/>
            <person name="Bailey K."/>
            <person name="Holub E."/>
            <person name="Studholme D.J."/>
            <person name="Maclean D."/>
            <person name="Jones J.D."/>
        </authorList>
    </citation>
    <scope>NUCLEOTIDE SEQUENCE</scope>
</reference>
<reference evidence="1" key="2">
    <citation type="submission" date="2011-02" db="EMBL/GenBank/DDBJ databases">
        <authorList>
            <person name="MacLean D."/>
        </authorList>
    </citation>
    <scope>NUCLEOTIDE SEQUENCE</scope>
</reference>
<sequence length="90" mass="10146">MIVTLAAVETNATLIRRSFNQAQIETKTRIYGINTSTLASLESSRKPIITPKVLELLKFLIDAHGSDQLSAFLEALMRHMVSSYHFYSMN</sequence>
<proteinExistence type="predicted"/>
<organism evidence="1">
    <name type="scientific">Albugo laibachii Nc14</name>
    <dbReference type="NCBI Taxonomy" id="890382"/>
    <lineage>
        <taxon>Eukaryota</taxon>
        <taxon>Sar</taxon>
        <taxon>Stramenopiles</taxon>
        <taxon>Oomycota</taxon>
        <taxon>Peronosporomycetes</taxon>
        <taxon>Albuginales</taxon>
        <taxon>Albuginaceae</taxon>
        <taxon>Albugo</taxon>
    </lineage>
</organism>
<evidence type="ECO:0000313" key="1">
    <source>
        <dbReference type="EMBL" id="CCA20205.1"/>
    </source>
</evidence>